<keyword evidence="1" id="KW-0812">Transmembrane</keyword>
<dbReference type="InterPro" id="IPR036116">
    <property type="entry name" value="FN3_sf"/>
</dbReference>
<keyword evidence="1" id="KW-1133">Transmembrane helix</keyword>
<feature type="transmembrane region" description="Helical" evidence="1">
    <location>
        <begin position="511"/>
        <end position="544"/>
    </location>
</feature>
<dbReference type="PROSITE" id="PS50853">
    <property type="entry name" value="FN3"/>
    <property type="match status" value="2"/>
</dbReference>
<dbReference type="InterPro" id="IPR013783">
    <property type="entry name" value="Ig-like_fold"/>
</dbReference>
<reference evidence="3" key="1">
    <citation type="submission" date="2017-05" db="UniProtKB">
        <authorList>
            <consortium name="EnsemblMetazoa"/>
        </authorList>
    </citation>
    <scope>IDENTIFICATION</scope>
</reference>
<proteinExistence type="predicted"/>
<feature type="domain" description="Fibronectin type-III" evidence="2">
    <location>
        <begin position="105"/>
        <end position="195"/>
    </location>
</feature>
<dbReference type="CDD" id="cd00063">
    <property type="entry name" value="FN3"/>
    <property type="match status" value="1"/>
</dbReference>
<dbReference type="SUPFAM" id="SSF49265">
    <property type="entry name" value="Fibronectin type III"/>
    <property type="match status" value="1"/>
</dbReference>
<evidence type="ECO:0000313" key="3">
    <source>
        <dbReference type="EnsemblMetazoa" id="Aqu2.1.27545_001"/>
    </source>
</evidence>
<dbReference type="SMART" id="SM00060">
    <property type="entry name" value="FN3"/>
    <property type="match status" value="2"/>
</dbReference>
<feature type="domain" description="Fibronectin type-III" evidence="2">
    <location>
        <begin position="295"/>
        <end position="390"/>
    </location>
</feature>
<organism evidence="3">
    <name type="scientific">Amphimedon queenslandica</name>
    <name type="common">Sponge</name>
    <dbReference type="NCBI Taxonomy" id="400682"/>
    <lineage>
        <taxon>Eukaryota</taxon>
        <taxon>Metazoa</taxon>
        <taxon>Porifera</taxon>
        <taxon>Demospongiae</taxon>
        <taxon>Heteroscleromorpha</taxon>
        <taxon>Haplosclerida</taxon>
        <taxon>Niphatidae</taxon>
        <taxon>Amphimedon</taxon>
    </lineage>
</organism>
<dbReference type="Gene3D" id="2.60.40.10">
    <property type="entry name" value="Immunoglobulins"/>
    <property type="match status" value="1"/>
</dbReference>
<protein>
    <recommendedName>
        <fullName evidence="2">Fibronectin type-III domain-containing protein</fullName>
    </recommendedName>
</protein>
<dbReference type="EnsemblMetazoa" id="Aqu2.1.27545_001">
    <property type="protein sequence ID" value="Aqu2.1.27545_001"/>
    <property type="gene ID" value="Aqu2.1.27545"/>
</dbReference>
<accession>A0A1X7UIR4</accession>
<name>A0A1X7UIR4_AMPQE</name>
<dbReference type="AlphaFoldDB" id="A0A1X7UIR4"/>
<sequence length="592" mass="64257">MFIDITVQPVSFNVTLNSVVVFSCQAVADELTFRVNNLPATNAGVMAKGFSTSISGTYTIRAELQGPAYEYNNNTEVKCRASSDEPPETVFSNTAILMIQGLLDSVVDLNYTFINGSSVLLTWTAPYTLDNVPITGYYIVNGLVNITTPNNNTNITLSTTNPNPCVLNNVSVSPINDVGVGSSNNISFDYETVPLITPPVSVVPVIDGQQVSLNISIDVSTLCKGEYPNSIMVTILNTNNALIKNTSVIVPQVNDQLMIVASITTLNAFTVNVSLSNNGGTFNDMSSFGFSFLGPVTNIDSSIDNCSSINITWTAPAVDDRVPIQYYILRIYNAITGSLVKNVSVYDTSYQFVDSNILIHRYTYVITGVNELGEGISINDTFSYQRVPRVPQNTSLDVLYYTQDVVIVQFYFPIILKCIGEAPKHVIVTVICNGIDSSTTYQIRNMNDITGLISVPLNQQCNISIVFSNEAGSSEPFILAFDTYPPSPNNTNVTTTVQTSPTTGTSVSTGFSISIVIVTAISLSVVIVLLLLIIISLIVLVITYKKKLYRSASSQQNIPTACNEAYEFNTLMINTNPTYEEIRGNRGGAVNL</sequence>
<evidence type="ECO:0000259" key="2">
    <source>
        <dbReference type="PROSITE" id="PS50853"/>
    </source>
</evidence>
<keyword evidence="1" id="KW-0472">Membrane</keyword>
<evidence type="ECO:0000256" key="1">
    <source>
        <dbReference type="SAM" id="Phobius"/>
    </source>
</evidence>
<dbReference type="InterPro" id="IPR003961">
    <property type="entry name" value="FN3_dom"/>
</dbReference>
<dbReference type="InParanoid" id="A0A1X7UIR4"/>